<gene>
    <name evidence="1" type="ORF">P171DRAFT_424172</name>
</gene>
<sequence>MVDSTSPDHRPGDASGPDRVFGRIDLYTICTRSRIPVFCSCEIVSTMATMLDKRRLKACIPCAKLKIRCEFAPLHQKCNR</sequence>
<organism evidence="1 2">
    <name type="scientific">Karstenula rhodostoma CBS 690.94</name>
    <dbReference type="NCBI Taxonomy" id="1392251"/>
    <lineage>
        <taxon>Eukaryota</taxon>
        <taxon>Fungi</taxon>
        <taxon>Dikarya</taxon>
        <taxon>Ascomycota</taxon>
        <taxon>Pezizomycotina</taxon>
        <taxon>Dothideomycetes</taxon>
        <taxon>Pleosporomycetidae</taxon>
        <taxon>Pleosporales</taxon>
        <taxon>Massarineae</taxon>
        <taxon>Didymosphaeriaceae</taxon>
        <taxon>Karstenula</taxon>
    </lineage>
</organism>
<dbReference type="Proteomes" id="UP000799764">
    <property type="component" value="Unassembled WGS sequence"/>
</dbReference>
<comment type="caution">
    <text evidence="1">The sequence shown here is derived from an EMBL/GenBank/DDBJ whole genome shotgun (WGS) entry which is preliminary data.</text>
</comment>
<proteinExistence type="predicted"/>
<reference evidence="1" key="1">
    <citation type="journal article" date="2020" name="Stud. Mycol.">
        <title>101 Dothideomycetes genomes: a test case for predicting lifestyles and emergence of pathogens.</title>
        <authorList>
            <person name="Haridas S."/>
            <person name="Albert R."/>
            <person name="Binder M."/>
            <person name="Bloem J."/>
            <person name="Labutti K."/>
            <person name="Salamov A."/>
            <person name="Andreopoulos B."/>
            <person name="Baker S."/>
            <person name="Barry K."/>
            <person name="Bills G."/>
            <person name="Bluhm B."/>
            <person name="Cannon C."/>
            <person name="Castanera R."/>
            <person name="Culley D."/>
            <person name="Daum C."/>
            <person name="Ezra D."/>
            <person name="Gonzalez J."/>
            <person name="Henrissat B."/>
            <person name="Kuo A."/>
            <person name="Liang C."/>
            <person name="Lipzen A."/>
            <person name="Lutzoni F."/>
            <person name="Magnuson J."/>
            <person name="Mondo S."/>
            <person name="Nolan M."/>
            <person name="Ohm R."/>
            <person name="Pangilinan J."/>
            <person name="Park H.-J."/>
            <person name="Ramirez L."/>
            <person name="Alfaro M."/>
            <person name="Sun H."/>
            <person name="Tritt A."/>
            <person name="Yoshinaga Y."/>
            <person name="Zwiers L.-H."/>
            <person name="Turgeon B."/>
            <person name="Goodwin S."/>
            <person name="Spatafora J."/>
            <person name="Crous P."/>
            <person name="Grigoriev I."/>
        </authorList>
    </citation>
    <scope>NUCLEOTIDE SEQUENCE</scope>
    <source>
        <strain evidence="1">CBS 690.94</strain>
    </source>
</reference>
<keyword evidence="2" id="KW-1185">Reference proteome</keyword>
<dbReference type="OrthoDB" id="39175at2759"/>
<evidence type="ECO:0000313" key="1">
    <source>
        <dbReference type="EMBL" id="KAF2438110.1"/>
    </source>
</evidence>
<dbReference type="EMBL" id="MU001513">
    <property type="protein sequence ID" value="KAF2438110.1"/>
    <property type="molecule type" value="Genomic_DNA"/>
</dbReference>
<protein>
    <submittedName>
        <fullName evidence="1">Uncharacterized protein</fullName>
    </submittedName>
</protein>
<name>A0A9P4U5K3_9PLEO</name>
<evidence type="ECO:0000313" key="2">
    <source>
        <dbReference type="Proteomes" id="UP000799764"/>
    </source>
</evidence>
<dbReference type="AlphaFoldDB" id="A0A9P4U5K3"/>
<accession>A0A9P4U5K3</accession>